<feature type="domain" description="JmjC" evidence="1">
    <location>
        <begin position="123"/>
        <end position="253"/>
    </location>
</feature>
<protein>
    <recommendedName>
        <fullName evidence="1">JmjC domain-containing protein</fullName>
    </recommendedName>
</protein>
<name>A0A1D8NQD2_YARLL</name>
<dbReference type="OrthoDB" id="415358at2759"/>
<dbReference type="GeneID" id="2908105"/>
<reference evidence="3 5" key="2">
    <citation type="submission" date="2018-07" db="EMBL/GenBank/DDBJ databases">
        <title>Draft Genome Assemblies for Five Robust Yarrowia lipolytica Strains Exhibiting High Lipid Production and Pentose Sugar Utilization and Sugar Alcohol Secretion from Undetoxified Lignocellulosic Biomass Hydrolysates.</title>
        <authorList>
            <consortium name="DOE Joint Genome Institute"/>
            <person name="Walker C."/>
            <person name="Ryu S."/>
            <person name="Na H."/>
            <person name="Zane M."/>
            <person name="LaButti K."/>
            <person name="Lipzen A."/>
            <person name="Haridas S."/>
            <person name="Barry K."/>
            <person name="Grigoriev I.V."/>
            <person name="Quarterman J."/>
            <person name="Slininger P."/>
            <person name="Dien B."/>
            <person name="Trinh C.T."/>
        </authorList>
    </citation>
    <scope>NUCLEOTIDE SEQUENCE [LARGE SCALE GENOMIC DNA]</scope>
    <source>
        <strain evidence="3 5">YB392</strain>
    </source>
</reference>
<dbReference type="PROSITE" id="PS51184">
    <property type="entry name" value="JMJC"/>
    <property type="match status" value="1"/>
</dbReference>
<dbReference type="PANTHER" id="PTHR12461:SF105">
    <property type="entry name" value="HYPOXIA-INDUCIBLE FACTOR 1-ALPHA INHIBITOR"/>
    <property type="match status" value="1"/>
</dbReference>
<dbReference type="EMBL" id="KZ857329">
    <property type="protein sequence ID" value="RDW27582.1"/>
    <property type="molecule type" value="Genomic_DNA"/>
</dbReference>
<evidence type="ECO:0000313" key="4">
    <source>
        <dbReference type="Proteomes" id="UP000182444"/>
    </source>
</evidence>
<dbReference type="KEGG" id="yli:2908105"/>
<dbReference type="VEuPathDB" id="FungiDB:YALI1_F35776g"/>
<dbReference type="Proteomes" id="UP000182444">
    <property type="component" value="Chromosome 1F"/>
</dbReference>
<dbReference type="SMART" id="SM00558">
    <property type="entry name" value="JmjC"/>
    <property type="match status" value="1"/>
</dbReference>
<sequence>MDRRLRPLFPSLRRGIQTLATGITPAQLPTYYNASKPCLLDFSSLHKLKANEKWATDGRINNEYFESIITKDGVDPAVGVEKGRMDRDAVESGGESSDFQRFEMPLSFFLQCINHEVPQFRDLYLAQTYLTDSLPSLKDDLSPNPFLENASVEAIGFWIGRNTFTPPHYDPSGNIYMMVLGSKKVRLWKPQEKNPLGTAKLGSNFNFQTGKPDYEVTLEPGQVLFTPQGWFHELESKGLSAAVNWWFRLNSST</sequence>
<gene>
    <name evidence="3" type="ORF">B0I71DRAFT_128817</name>
    <name evidence="2" type="ORF">YALI1_F35776g</name>
</gene>
<dbReference type="InterPro" id="IPR041667">
    <property type="entry name" value="Cupin_8"/>
</dbReference>
<dbReference type="SUPFAM" id="SSF51197">
    <property type="entry name" value="Clavaminate synthase-like"/>
    <property type="match status" value="1"/>
</dbReference>
<reference evidence="2 4" key="1">
    <citation type="journal article" date="2016" name="PLoS ONE">
        <title>Sequence Assembly of Yarrowia lipolytica Strain W29/CLIB89 Shows Transposable Element Diversity.</title>
        <authorList>
            <person name="Magnan C."/>
            <person name="Yu J."/>
            <person name="Chang I."/>
            <person name="Jahn E."/>
            <person name="Kanomata Y."/>
            <person name="Wu J."/>
            <person name="Zeller M."/>
            <person name="Oakes M."/>
            <person name="Baldi P."/>
            <person name="Sandmeyer S."/>
        </authorList>
    </citation>
    <scope>NUCLEOTIDE SEQUENCE [LARGE SCALE GENOMIC DNA]</scope>
    <source>
        <strain evidence="2">CLIB89</strain>
        <strain evidence="4">CLIB89(W29)</strain>
    </source>
</reference>
<dbReference type="eggNOG" id="KOG2132">
    <property type="taxonomic scope" value="Eukaryota"/>
</dbReference>
<organism evidence="2 4">
    <name type="scientific">Yarrowia lipolytica</name>
    <name type="common">Candida lipolytica</name>
    <dbReference type="NCBI Taxonomy" id="4952"/>
    <lineage>
        <taxon>Eukaryota</taxon>
        <taxon>Fungi</taxon>
        <taxon>Dikarya</taxon>
        <taxon>Ascomycota</taxon>
        <taxon>Saccharomycotina</taxon>
        <taxon>Dipodascomycetes</taxon>
        <taxon>Dipodascales</taxon>
        <taxon>Dipodascales incertae sedis</taxon>
        <taxon>Yarrowia</taxon>
    </lineage>
</organism>
<accession>A0A1D8NQD2</accession>
<dbReference type="PANTHER" id="PTHR12461">
    <property type="entry name" value="HYPOXIA-INDUCIBLE FACTOR 1 ALPHA INHIBITOR-RELATED"/>
    <property type="match status" value="1"/>
</dbReference>
<dbReference type="InterPro" id="IPR003347">
    <property type="entry name" value="JmjC_dom"/>
</dbReference>
<dbReference type="Pfam" id="PF13621">
    <property type="entry name" value="Cupin_8"/>
    <property type="match status" value="1"/>
</dbReference>
<evidence type="ECO:0000313" key="2">
    <source>
        <dbReference type="EMBL" id="AOW07819.1"/>
    </source>
</evidence>
<dbReference type="Proteomes" id="UP000256601">
    <property type="component" value="Unassembled WGS sequence"/>
</dbReference>
<dbReference type="AlphaFoldDB" id="A0A1D8NQD2"/>
<dbReference type="OMA" id="IFEPPRC"/>
<evidence type="ECO:0000313" key="3">
    <source>
        <dbReference type="EMBL" id="RDW27582.1"/>
    </source>
</evidence>
<dbReference type="EMBL" id="CP017558">
    <property type="protein sequence ID" value="AOW07819.1"/>
    <property type="molecule type" value="Genomic_DNA"/>
</dbReference>
<evidence type="ECO:0000313" key="5">
    <source>
        <dbReference type="Proteomes" id="UP000256601"/>
    </source>
</evidence>
<dbReference type="Gene3D" id="2.60.120.650">
    <property type="entry name" value="Cupin"/>
    <property type="match status" value="1"/>
</dbReference>
<dbReference type="RefSeq" id="XP_505977.1">
    <property type="nucleotide sequence ID" value="XM_505977.1"/>
</dbReference>
<proteinExistence type="predicted"/>
<dbReference type="VEuPathDB" id="FungiDB:YALI0_F28105g"/>
<evidence type="ECO:0000259" key="1">
    <source>
        <dbReference type="PROSITE" id="PS51184"/>
    </source>
</evidence>